<reference evidence="1 2" key="1">
    <citation type="submission" date="2020-04" db="EMBL/GenBank/DDBJ databases">
        <title>Azohydromonas sp. isolated from soil.</title>
        <authorList>
            <person name="Dahal R.H."/>
        </authorList>
    </citation>
    <scope>NUCLEOTIDE SEQUENCE [LARGE SCALE GENOMIC DNA]</scope>
    <source>
        <strain evidence="1 2">G-1-1-14</strain>
    </source>
</reference>
<comment type="caution">
    <text evidence="1">The sequence shown here is derived from an EMBL/GenBank/DDBJ whole genome shotgun (WGS) entry which is preliminary data.</text>
</comment>
<dbReference type="InterPro" id="IPR024530">
    <property type="entry name" value="QSregVF_b"/>
</dbReference>
<evidence type="ECO:0000313" key="1">
    <source>
        <dbReference type="EMBL" id="NML19106.1"/>
    </source>
</evidence>
<name>A0A848FIZ3_9BURK</name>
<protein>
    <submittedName>
        <fullName evidence="1">DUF3820 family protein</fullName>
    </submittedName>
</protein>
<keyword evidence="2" id="KW-1185">Reference proteome</keyword>
<dbReference type="AlphaFoldDB" id="A0A848FIZ3"/>
<accession>A0A848FIZ3</accession>
<dbReference type="Pfam" id="PF12843">
    <property type="entry name" value="QSregVF_b"/>
    <property type="match status" value="1"/>
</dbReference>
<dbReference type="Proteomes" id="UP000574067">
    <property type="component" value="Unassembled WGS sequence"/>
</dbReference>
<gene>
    <name evidence="1" type="ORF">HHL10_29475</name>
</gene>
<sequence length="73" mass="8217">MTDSLQRLVSTVMPFGKFKGTAIADLPSHYLNWFARAGFPKGQIGELLALMHEIDRNGLRHLLAPLRSNPRKD</sequence>
<proteinExistence type="predicted"/>
<organism evidence="1 2">
    <name type="scientific">Azohydromonas caseinilytica</name>
    <dbReference type="NCBI Taxonomy" id="2728836"/>
    <lineage>
        <taxon>Bacteria</taxon>
        <taxon>Pseudomonadati</taxon>
        <taxon>Pseudomonadota</taxon>
        <taxon>Betaproteobacteria</taxon>
        <taxon>Burkholderiales</taxon>
        <taxon>Sphaerotilaceae</taxon>
        <taxon>Azohydromonas</taxon>
    </lineage>
</organism>
<dbReference type="EMBL" id="JABBFW010000057">
    <property type="protein sequence ID" value="NML19106.1"/>
    <property type="molecule type" value="Genomic_DNA"/>
</dbReference>
<dbReference type="RefSeq" id="WP_169163998.1">
    <property type="nucleotide sequence ID" value="NZ_JABBFW010000057.1"/>
</dbReference>
<evidence type="ECO:0000313" key="2">
    <source>
        <dbReference type="Proteomes" id="UP000574067"/>
    </source>
</evidence>